<accession>G6Y885</accession>
<dbReference type="SMART" id="SM00966">
    <property type="entry name" value="SpoVT_AbrB"/>
    <property type="match status" value="1"/>
</dbReference>
<dbReference type="Pfam" id="PF04014">
    <property type="entry name" value="MazE_antitoxin"/>
    <property type="match status" value="1"/>
</dbReference>
<keyword evidence="4" id="KW-1185">Reference proteome</keyword>
<dbReference type="InterPro" id="IPR039052">
    <property type="entry name" value="Antitox_PemI-like"/>
</dbReference>
<dbReference type="GO" id="GO:0003677">
    <property type="term" value="F:DNA binding"/>
    <property type="evidence" value="ECO:0007669"/>
    <property type="project" value="InterPro"/>
</dbReference>
<evidence type="ECO:0000259" key="2">
    <source>
        <dbReference type="SMART" id="SM00966"/>
    </source>
</evidence>
<evidence type="ECO:0000313" key="3">
    <source>
        <dbReference type="EMBL" id="EHH12052.1"/>
    </source>
</evidence>
<dbReference type="Gene3D" id="2.10.260.10">
    <property type="match status" value="1"/>
</dbReference>
<feature type="domain" description="SpoVT-AbrB" evidence="2">
    <location>
        <begin position="6"/>
        <end position="51"/>
    </location>
</feature>
<dbReference type="RefSeq" id="WP_006201665.1">
    <property type="nucleotide sequence ID" value="NZ_AGSN01000087.1"/>
</dbReference>
<name>G6Y885_9HYPH</name>
<dbReference type="Proteomes" id="UP000002949">
    <property type="component" value="Unassembled WGS sequence"/>
</dbReference>
<dbReference type="InterPro" id="IPR037914">
    <property type="entry name" value="SpoVT-AbrB_sf"/>
</dbReference>
<evidence type="ECO:0000313" key="4">
    <source>
        <dbReference type="Proteomes" id="UP000002949"/>
    </source>
</evidence>
<dbReference type="OrthoDB" id="9795766at2"/>
<evidence type="ECO:0000256" key="1">
    <source>
        <dbReference type="SAM" id="MobiDB-lite"/>
    </source>
</evidence>
<dbReference type="GO" id="GO:0097351">
    <property type="term" value="F:toxin sequestering activity"/>
    <property type="evidence" value="ECO:0007669"/>
    <property type="project" value="InterPro"/>
</dbReference>
<feature type="region of interest" description="Disordered" evidence="1">
    <location>
        <begin position="61"/>
        <end position="80"/>
    </location>
</feature>
<dbReference type="PANTHER" id="PTHR40516:SF1">
    <property type="entry name" value="ANTITOXIN CHPS-RELATED"/>
    <property type="match status" value="1"/>
</dbReference>
<dbReference type="PANTHER" id="PTHR40516">
    <property type="entry name" value="ANTITOXIN CHPS-RELATED"/>
    <property type="match status" value="1"/>
</dbReference>
<reference evidence="3 4" key="1">
    <citation type="journal article" date="2012" name="J. Bacteriol.">
        <title>Draft Genome Sequence of Plant Growth-Promoting Rhizobium Mesorhizobium amorphae, Isolated from Zinc-Lead Mine Tailings.</title>
        <authorList>
            <person name="Hao X."/>
            <person name="Lin Y."/>
            <person name="Johnstone L."/>
            <person name="Baltrus D.A."/>
            <person name="Miller S.J."/>
            <person name="Wei G."/>
            <person name="Rensing C."/>
        </authorList>
    </citation>
    <scope>NUCLEOTIDE SEQUENCE [LARGE SCALE GENOMIC DNA]</scope>
    <source>
        <strain evidence="3 4">CCNWGS0123</strain>
    </source>
</reference>
<dbReference type="InterPro" id="IPR007159">
    <property type="entry name" value="SpoVT-AbrB_dom"/>
</dbReference>
<dbReference type="EMBL" id="AGSN01000087">
    <property type="protein sequence ID" value="EHH12052.1"/>
    <property type="molecule type" value="Genomic_DNA"/>
</dbReference>
<protein>
    <submittedName>
        <fullName evidence="3">Transcriptional regulator/antitoxin, MazE</fullName>
    </submittedName>
</protein>
<dbReference type="AlphaFoldDB" id="G6Y885"/>
<proteinExistence type="predicted"/>
<gene>
    <name evidence="3" type="ORF">MEA186_10761</name>
</gene>
<sequence>MQTTISRWGNSLALRLPKHVTEEVRLVEGVCVNVEIEDGSIRVTPTRKRFQLSELLKGETRQETGNREVDWGQPKGDEVW</sequence>
<dbReference type="eggNOG" id="COG2336">
    <property type="taxonomic scope" value="Bacteria"/>
</dbReference>
<organism evidence="3 4">
    <name type="scientific">Mesorhizobium amorphae CCNWGS0123</name>
    <dbReference type="NCBI Taxonomy" id="1082933"/>
    <lineage>
        <taxon>Bacteria</taxon>
        <taxon>Pseudomonadati</taxon>
        <taxon>Pseudomonadota</taxon>
        <taxon>Alphaproteobacteria</taxon>
        <taxon>Hyphomicrobiales</taxon>
        <taxon>Phyllobacteriaceae</taxon>
        <taxon>Mesorhizobium</taxon>
    </lineage>
</organism>
<dbReference type="SUPFAM" id="SSF89447">
    <property type="entry name" value="AbrB/MazE/MraZ-like"/>
    <property type="match status" value="1"/>
</dbReference>